<evidence type="ECO:0000313" key="6">
    <source>
        <dbReference type="EMBL" id="QGG80751.1"/>
    </source>
</evidence>
<dbReference type="InterPro" id="IPR036737">
    <property type="entry name" value="OmpA-like_sf"/>
</dbReference>
<evidence type="ECO:0000313" key="7">
    <source>
        <dbReference type="Proteomes" id="UP000388235"/>
    </source>
</evidence>
<dbReference type="OrthoDB" id="9782229at2"/>
<comment type="subcellular location">
    <subcellularLocation>
        <location evidence="1">Cell outer membrane</location>
    </subcellularLocation>
</comment>
<dbReference type="Pfam" id="PF00691">
    <property type="entry name" value="OmpA"/>
    <property type="match status" value="1"/>
</dbReference>
<keyword evidence="7" id="KW-1185">Reference proteome</keyword>
<reference evidence="6 7" key="1">
    <citation type="submission" date="2019-11" db="EMBL/GenBank/DDBJ databases">
        <authorList>
            <person name="Khan S.A."/>
            <person name="Jeon C.O."/>
            <person name="Chun B.H."/>
        </authorList>
    </citation>
    <scope>NUCLEOTIDE SEQUENCE [LARGE SCALE GENOMIC DNA]</scope>
    <source>
        <strain evidence="6 7">IMCC 1097</strain>
    </source>
</reference>
<dbReference type="KEGG" id="llp:GH975_09285"/>
<evidence type="ECO:0000256" key="3">
    <source>
        <dbReference type="ARBA" id="ARBA00023237"/>
    </source>
</evidence>
<dbReference type="GO" id="GO:0009279">
    <property type="term" value="C:cell outer membrane"/>
    <property type="evidence" value="ECO:0007669"/>
    <property type="project" value="UniProtKB-SubCell"/>
</dbReference>
<dbReference type="PROSITE" id="PS51123">
    <property type="entry name" value="OMPA_2"/>
    <property type="match status" value="1"/>
</dbReference>
<proteinExistence type="predicted"/>
<dbReference type="EMBL" id="CP045871">
    <property type="protein sequence ID" value="QGG80751.1"/>
    <property type="molecule type" value="Genomic_DNA"/>
</dbReference>
<dbReference type="PANTHER" id="PTHR30329">
    <property type="entry name" value="STATOR ELEMENT OF FLAGELLAR MOTOR COMPLEX"/>
    <property type="match status" value="1"/>
</dbReference>
<dbReference type="Proteomes" id="UP000388235">
    <property type="component" value="Chromosome"/>
</dbReference>
<name>A0A5Q2QEG3_9GAMM</name>
<dbReference type="SUPFAM" id="SSF103088">
    <property type="entry name" value="OmpA-like"/>
    <property type="match status" value="1"/>
</dbReference>
<dbReference type="PRINTS" id="PR01021">
    <property type="entry name" value="OMPADOMAIN"/>
</dbReference>
<sequence>MVAKAASSTPTSSNAPLRHEGLAMKKLAMMGWLLAPFLALAVEREASWVIADLLLADTDGDTIVDHDDRCPHSTLGAIVASNGCALWVQRAQGQQLNVQFDSDESAVKPRYMKRLQAFAARINGEARIIELSGHTDARGSADYNQGLSERRAQAVFDVLVGQYGVNPEQLKMVGYSESLPLAAGQTSSELALNRRVQADIVELSQGAQFETVKTHSE</sequence>
<evidence type="ECO:0000259" key="5">
    <source>
        <dbReference type="PROSITE" id="PS51123"/>
    </source>
</evidence>
<dbReference type="AlphaFoldDB" id="A0A5Q2QEG3"/>
<dbReference type="InterPro" id="IPR050330">
    <property type="entry name" value="Bact_OuterMem_StrucFunc"/>
</dbReference>
<evidence type="ECO:0000256" key="1">
    <source>
        <dbReference type="ARBA" id="ARBA00004442"/>
    </source>
</evidence>
<feature type="domain" description="OmpA-like" evidence="5">
    <location>
        <begin position="87"/>
        <end position="204"/>
    </location>
</feature>
<dbReference type="InterPro" id="IPR006664">
    <property type="entry name" value="OMP_bac"/>
</dbReference>
<dbReference type="InterPro" id="IPR006665">
    <property type="entry name" value="OmpA-like"/>
</dbReference>
<gene>
    <name evidence="6" type="ORF">GH975_09285</name>
</gene>
<evidence type="ECO:0000256" key="2">
    <source>
        <dbReference type="ARBA" id="ARBA00023136"/>
    </source>
</evidence>
<accession>A0A5Q2QEG3</accession>
<evidence type="ECO:0000256" key="4">
    <source>
        <dbReference type="PROSITE-ProRule" id="PRU00473"/>
    </source>
</evidence>
<protein>
    <submittedName>
        <fullName evidence="6">OmpA family protein</fullName>
    </submittedName>
</protein>
<dbReference type="PANTHER" id="PTHR30329:SF21">
    <property type="entry name" value="LIPOPROTEIN YIAD-RELATED"/>
    <property type="match status" value="1"/>
</dbReference>
<keyword evidence="3" id="KW-0998">Cell outer membrane</keyword>
<organism evidence="6 7">
    <name type="scientific">Litorivicinus lipolyticus</name>
    <dbReference type="NCBI Taxonomy" id="418701"/>
    <lineage>
        <taxon>Bacteria</taxon>
        <taxon>Pseudomonadati</taxon>
        <taxon>Pseudomonadota</taxon>
        <taxon>Gammaproteobacteria</taxon>
        <taxon>Oceanospirillales</taxon>
        <taxon>Litorivicinaceae</taxon>
        <taxon>Litorivicinus</taxon>
    </lineage>
</organism>
<dbReference type="Gene3D" id="3.30.1330.60">
    <property type="entry name" value="OmpA-like domain"/>
    <property type="match status" value="1"/>
</dbReference>
<keyword evidence="2 4" id="KW-0472">Membrane</keyword>
<dbReference type="CDD" id="cd07185">
    <property type="entry name" value="OmpA_C-like"/>
    <property type="match status" value="1"/>
</dbReference>